<dbReference type="Proteomes" id="UP000015101">
    <property type="component" value="Unassembled WGS sequence"/>
</dbReference>
<dbReference type="FunCoup" id="T1FP90">
    <property type="interactions" value="1233"/>
</dbReference>
<reference evidence="4" key="3">
    <citation type="submission" date="2015-06" db="UniProtKB">
        <authorList>
            <consortium name="EnsemblMetazoa"/>
        </authorList>
    </citation>
    <scope>IDENTIFICATION</scope>
</reference>
<dbReference type="GeneID" id="20210637"/>
<evidence type="ECO:0000259" key="2">
    <source>
        <dbReference type="Pfam" id="PF07978"/>
    </source>
</evidence>
<sequence>MEAVKFLRRLHVKSLFRSLAESSAGNTYHSSRGYASTSKSLSAFFKSGSNLKETNDEKKKIDEDSDKSGWLRKMMGDRLEAGTESHSNLLAVKDIVYELQMHKVRPEAMDEYLDEYEKFSHMVSKWGTGGQLLGSWTVEVGDLDEATQSTSGSTRAAIKHWTSTNRYSDTNRNSRIFERGGMSSLDHPGTMIDWGNSWARGLKYRQTDQESVAGFFSHIGELYQAHHLWAYDNLAAREEVRDAAWDRDGWHECVANTVPLVRRMVSRILIPTKFSPLK</sequence>
<comment type="similarity">
    <text evidence="1">Belongs to the NipSnap family.</text>
</comment>
<dbReference type="OrthoDB" id="10262843at2759"/>
<dbReference type="Pfam" id="PF07978">
    <property type="entry name" value="NIPSNAP"/>
    <property type="match status" value="1"/>
</dbReference>
<dbReference type="HOGENOM" id="CLU_1002134_0_0_1"/>
<dbReference type="SUPFAM" id="SSF54909">
    <property type="entry name" value="Dimeric alpha+beta barrel"/>
    <property type="match status" value="2"/>
</dbReference>
<reference evidence="5" key="1">
    <citation type="submission" date="2012-12" db="EMBL/GenBank/DDBJ databases">
        <authorList>
            <person name="Hellsten U."/>
            <person name="Grimwood J."/>
            <person name="Chapman J.A."/>
            <person name="Shapiro H."/>
            <person name="Aerts A."/>
            <person name="Otillar R.P."/>
            <person name="Terry A.Y."/>
            <person name="Boore J.L."/>
            <person name="Simakov O."/>
            <person name="Marletaz F."/>
            <person name="Cho S.-J."/>
            <person name="Edsinger-Gonzales E."/>
            <person name="Havlak P."/>
            <person name="Kuo D.-H."/>
            <person name="Larsson T."/>
            <person name="Lv J."/>
            <person name="Arendt D."/>
            <person name="Savage R."/>
            <person name="Osoegawa K."/>
            <person name="de Jong P."/>
            <person name="Lindberg D.R."/>
            <person name="Seaver E.C."/>
            <person name="Weisblat D.A."/>
            <person name="Putnam N.H."/>
            <person name="Grigoriev I.V."/>
            <person name="Rokhsar D.S."/>
        </authorList>
    </citation>
    <scope>NUCLEOTIDE SEQUENCE</scope>
</reference>
<dbReference type="EnsemblMetazoa" id="HelroT187346">
    <property type="protein sequence ID" value="HelroP187346"/>
    <property type="gene ID" value="HelroG187346"/>
</dbReference>
<proteinExistence type="inferred from homology"/>
<dbReference type="FunFam" id="3.30.70.100:FF:000003">
    <property type="entry name" value="Protein NipSnap homolog 2"/>
    <property type="match status" value="1"/>
</dbReference>
<dbReference type="RefSeq" id="XP_009024429.1">
    <property type="nucleotide sequence ID" value="XM_009026181.1"/>
</dbReference>
<dbReference type="Gene3D" id="3.30.70.100">
    <property type="match status" value="2"/>
</dbReference>
<accession>T1FP90</accession>
<dbReference type="InParanoid" id="T1FP90"/>
<gene>
    <name evidence="4" type="primary">20210637</name>
    <name evidence="3" type="ORF">HELRODRAFT_187346</name>
</gene>
<dbReference type="PANTHER" id="PTHR21017">
    <property type="entry name" value="NIPSNAP-RELATED"/>
    <property type="match status" value="1"/>
</dbReference>
<dbReference type="EMBL" id="AMQM01006280">
    <property type="status" value="NOT_ANNOTATED_CDS"/>
    <property type="molecule type" value="Genomic_DNA"/>
</dbReference>
<evidence type="ECO:0000313" key="3">
    <source>
        <dbReference type="EMBL" id="ESN97616.1"/>
    </source>
</evidence>
<dbReference type="KEGG" id="hro:HELRODRAFT_187346"/>
<dbReference type="STRING" id="6412.T1FP90"/>
<dbReference type="InterPro" id="IPR012577">
    <property type="entry name" value="NIPSNAP"/>
</dbReference>
<evidence type="ECO:0000256" key="1">
    <source>
        <dbReference type="ARBA" id="ARBA00005291"/>
    </source>
</evidence>
<protein>
    <recommendedName>
        <fullName evidence="2">NIPSNAP domain-containing protein</fullName>
    </recommendedName>
</protein>
<dbReference type="AlphaFoldDB" id="T1FP90"/>
<dbReference type="InterPro" id="IPR011008">
    <property type="entry name" value="Dimeric_a/b-barrel"/>
</dbReference>
<dbReference type="GO" id="GO:0005739">
    <property type="term" value="C:mitochondrion"/>
    <property type="evidence" value="ECO:0000318"/>
    <property type="project" value="GO_Central"/>
</dbReference>
<dbReference type="EMBL" id="KB097336">
    <property type="protein sequence ID" value="ESN97616.1"/>
    <property type="molecule type" value="Genomic_DNA"/>
</dbReference>
<name>T1FP90_HELRO</name>
<keyword evidence="5" id="KW-1185">Reference proteome</keyword>
<dbReference type="eggNOG" id="KOG2883">
    <property type="taxonomic scope" value="Eukaryota"/>
</dbReference>
<dbReference type="InterPro" id="IPR051557">
    <property type="entry name" value="NipSnap_domain"/>
</dbReference>
<dbReference type="GO" id="GO:0000423">
    <property type="term" value="P:mitophagy"/>
    <property type="evidence" value="ECO:0007669"/>
    <property type="project" value="UniProtKB-ARBA"/>
</dbReference>
<evidence type="ECO:0000313" key="5">
    <source>
        <dbReference type="Proteomes" id="UP000015101"/>
    </source>
</evidence>
<evidence type="ECO:0000313" key="4">
    <source>
        <dbReference type="EnsemblMetazoa" id="HelroP187346"/>
    </source>
</evidence>
<organism evidence="4 5">
    <name type="scientific">Helobdella robusta</name>
    <name type="common">Californian leech</name>
    <dbReference type="NCBI Taxonomy" id="6412"/>
    <lineage>
        <taxon>Eukaryota</taxon>
        <taxon>Metazoa</taxon>
        <taxon>Spiralia</taxon>
        <taxon>Lophotrochozoa</taxon>
        <taxon>Annelida</taxon>
        <taxon>Clitellata</taxon>
        <taxon>Hirudinea</taxon>
        <taxon>Rhynchobdellida</taxon>
        <taxon>Glossiphoniidae</taxon>
        <taxon>Helobdella</taxon>
    </lineage>
</organism>
<feature type="domain" description="NIPSNAP" evidence="2">
    <location>
        <begin position="187"/>
        <end position="276"/>
    </location>
</feature>
<dbReference type="EMBL" id="AMQM01006281">
    <property type="status" value="NOT_ANNOTATED_CDS"/>
    <property type="molecule type" value="Genomic_DNA"/>
</dbReference>
<dbReference type="CTD" id="20210637"/>
<dbReference type="OMA" id="QIHEDKH"/>
<reference evidence="3 5" key="2">
    <citation type="journal article" date="2013" name="Nature">
        <title>Insights into bilaterian evolution from three spiralian genomes.</title>
        <authorList>
            <person name="Simakov O."/>
            <person name="Marletaz F."/>
            <person name="Cho S.J."/>
            <person name="Edsinger-Gonzales E."/>
            <person name="Havlak P."/>
            <person name="Hellsten U."/>
            <person name="Kuo D.H."/>
            <person name="Larsson T."/>
            <person name="Lv J."/>
            <person name="Arendt D."/>
            <person name="Savage R."/>
            <person name="Osoegawa K."/>
            <person name="de Jong P."/>
            <person name="Grimwood J."/>
            <person name="Chapman J.A."/>
            <person name="Shapiro H."/>
            <person name="Aerts A."/>
            <person name="Otillar R.P."/>
            <person name="Terry A.Y."/>
            <person name="Boore J.L."/>
            <person name="Grigoriev I.V."/>
            <person name="Lindberg D.R."/>
            <person name="Seaver E.C."/>
            <person name="Weisblat D.A."/>
            <person name="Putnam N.H."/>
            <person name="Rokhsar D.S."/>
        </authorList>
    </citation>
    <scope>NUCLEOTIDE SEQUENCE</scope>
</reference>
<dbReference type="PANTHER" id="PTHR21017:SF17">
    <property type="entry name" value="PROTEIN NIPSNAP"/>
    <property type="match status" value="1"/>
</dbReference>